<accession>A0A835UWH4</accession>
<sequence>MSGLGPYKMIMEAYVKELMKMEEEKGAEVCYEGDGLGKGKGGNPRGTYIGKPLWILHRPNMACLNEFALALTDPFFSKIKLAKRRTRERSNEDAKSGWMRGKPRVVGEALGLAGRTREGENRETQAKNWNIIWRKVTVQTNLNAQGAHHLALKGFVFVADLLPSMRGC</sequence>
<organism evidence="1 2">
    <name type="scientific">Vanilla planifolia</name>
    <name type="common">Vanilla</name>
    <dbReference type="NCBI Taxonomy" id="51239"/>
    <lineage>
        <taxon>Eukaryota</taxon>
        <taxon>Viridiplantae</taxon>
        <taxon>Streptophyta</taxon>
        <taxon>Embryophyta</taxon>
        <taxon>Tracheophyta</taxon>
        <taxon>Spermatophyta</taxon>
        <taxon>Magnoliopsida</taxon>
        <taxon>Liliopsida</taxon>
        <taxon>Asparagales</taxon>
        <taxon>Orchidaceae</taxon>
        <taxon>Vanilloideae</taxon>
        <taxon>Vanilleae</taxon>
        <taxon>Vanilla</taxon>
    </lineage>
</organism>
<dbReference type="OrthoDB" id="207175at2759"/>
<dbReference type="AlphaFoldDB" id="A0A835UWH4"/>
<dbReference type="EMBL" id="JADCNL010000006">
    <property type="protein sequence ID" value="KAG0476617.1"/>
    <property type="molecule type" value="Genomic_DNA"/>
</dbReference>
<evidence type="ECO:0000313" key="2">
    <source>
        <dbReference type="Proteomes" id="UP000636800"/>
    </source>
</evidence>
<comment type="caution">
    <text evidence="1">The sequence shown here is derived from an EMBL/GenBank/DDBJ whole genome shotgun (WGS) entry which is preliminary data.</text>
</comment>
<proteinExistence type="predicted"/>
<dbReference type="Proteomes" id="UP000636800">
    <property type="component" value="Chromosome 6"/>
</dbReference>
<gene>
    <name evidence="1" type="ORF">HPP92_013458</name>
</gene>
<reference evidence="1 2" key="1">
    <citation type="journal article" date="2020" name="Nat. Food">
        <title>A phased Vanilla planifolia genome enables genetic improvement of flavour and production.</title>
        <authorList>
            <person name="Hasing T."/>
            <person name="Tang H."/>
            <person name="Brym M."/>
            <person name="Khazi F."/>
            <person name="Huang T."/>
            <person name="Chambers A.H."/>
        </authorList>
    </citation>
    <scope>NUCLEOTIDE SEQUENCE [LARGE SCALE GENOMIC DNA]</scope>
    <source>
        <tissue evidence="1">Leaf</tissue>
    </source>
</reference>
<keyword evidence="2" id="KW-1185">Reference proteome</keyword>
<name>A0A835UWH4_VANPL</name>
<protein>
    <submittedName>
        <fullName evidence="1">Uncharacterized protein</fullName>
    </submittedName>
</protein>
<evidence type="ECO:0000313" key="1">
    <source>
        <dbReference type="EMBL" id="KAG0476617.1"/>
    </source>
</evidence>